<dbReference type="AlphaFoldDB" id="A0A7M1B339"/>
<dbReference type="RefSeq" id="WP_193150300.1">
    <property type="nucleotide sequence ID" value="NZ_CP041235.1"/>
</dbReference>
<reference evidence="1 2" key="1">
    <citation type="submission" date="2019-06" db="EMBL/GenBank/DDBJ databases">
        <title>Sulfurimonas gotlandica sp. nov., a chemoautotrophic and psychrotolerant epsilonproteobacterium isolated from a pelagic redoxcline, and an emended description of the genus Sulfurimonas.</title>
        <authorList>
            <person name="Wang S."/>
            <person name="Jiang L."/>
            <person name="Shao Z."/>
        </authorList>
    </citation>
    <scope>NUCLEOTIDE SEQUENCE [LARGE SCALE GENOMIC DNA]</scope>
    <source>
        <strain evidence="1 2">S2-6</strain>
    </source>
</reference>
<protein>
    <submittedName>
        <fullName evidence="1">Uncharacterized protein</fullName>
    </submittedName>
</protein>
<keyword evidence="2" id="KW-1185">Reference proteome</keyword>
<gene>
    <name evidence="1" type="ORF">FJR45_09330</name>
</gene>
<dbReference type="EMBL" id="CP041235">
    <property type="protein sequence ID" value="QOP44134.1"/>
    <property type="molecule type" value="Genomic_DNA"/>
</dbReference>
<proteinExistence type="predicted"/>
<dbReference type="Proteomes" id="UP000593719">
    <property type="component" value="Chromosome"/>
</dbReference>
<sequence length="73" mass="8913">MAEINWAEYKEHKKYTTKQDNFEILLDFIKSYYNISNVFEVFEMLSNDETAKMMLDKRKITDAQKLENFILRH</sequence>
<organism evidence="1 2">
    <name type="scientific">Sulfurimonas sediminis</name>
    <dbReference type="NCBI Taxonomy" id="2590020"/>
    <lineage>
        <taxon>Bacteria</taxon>
        <taxon>Pseudomonadati</taxon>
        <taxon>Campylobacterota</taxon>
        <taxon>Epsilonproteobacteria</taxon>
        <taxon>Campylobacterales</taxon>
        <taxon>Sulfurimonadaceae</taxon>
        <taxon>Sulfurimonas</taxon>
    </lineage>
</organism>
<evidence type="ECO:0000313" key="1">
    <source>
        <dbReference type="EMBL" id="QOP44134.1"/>
    </source>
</evidence>
<dbReference type="KEGG" id="ssei:FJR45_09330"/>
<evidence type="ECO:0000313" key="2">
    <source>
        <dbReference type="Proteomes" id="UP000593719"/>
    </source>
</evidence>
<name>A0A7M1B339_9BACT</name>
<accession>A0A7M1B339</accession>